<evidence type="ECO:0000313" key="1">
    <source>
        <dbReference type="EMBL" id="OBZ66798.1"/>
    </source>
</evidence>
<sequence>MRFCARVCLHEDVGRYRPVAQLTQLDRLHDELNDLHDEISYKKGERNEPECCCSPGTSGARAHPSSFA</sequence>
<protein>
    <submittedName>
        <fullName evidence="1">Uncharacterized protein</fullName>
    </submittedName>
</protein>
<gene>
    <name evidence="1" type="ORF">A0H81_13099</name>
</gene>
<dbReference type="Proteomes" id="UP000092993">
    <property type="component" value="Unassembled WGS sequence"/>
</dbReference>
<accession>A0A1C7LQC9</accession>
<proteinExistence type="predicted"/>
<reference evidence="1 2" key="1">
    <citation type="submission" date="2016-03" db="EMBL/GenBank/DDBJ databases">
        <title>Whole genome sequencing of Grifola frondosa 9006-11.</title>
        <authorList>
            <person name="Min B."/>
            <person name="Park H."/>
            <person name="Kim J.-G."/>
            <person name="Cho H."/>
            <person name="Oh Y.-L."/>
            <person name="Kong W.-S."/>
            <person name="Choi I.-G."/>
        </authorList>
    </citation>
    <scope>NUCLEOTIDE SEQUENCE [LARGE SCALE GENOMIC DNA]</scope>
    <source>
        <strain evidence="1 2">9006-11</strain>
    </source>
</reference>
<evidence type="ECO:0000313" key="2">
    <source>
        <dbReference type="Proteomes" id="UP000092993"/>
    </source>
</evidence>
<comment type="caution">
    <text evidence="1">The sequence shown here is derived from an EMBL/GenBank/DDBJ whole genome shotgun (WGS) entry which is preliminary data.</text>
</comment>
<dbReference type="EMBL" id="LUGG01000027">
    <property type="protein sequence ID" value="OBZ66798.1"/>
    <property type="molecule type" value="Genomic_DNA"/>
</dbReference>
<name>A0A1C7LQC9_GRIFR</name>
<dbReference type="AlphaFoldDB" id="A0A1C7LQC9"/>
<keyword evidence="2" id="KW-1185">Reference proteome</keyword>
<organism evidence="1 2">
    <name type="scientific">Grifola frondosa</name>
    <name type="common">Maitake</name>
    <name type="synonym">Polyporus frondosus</name>
    <dbReference type="NCBI Taxonomy" id="5627"/>
    <lineage>
        <taxon>Eukaryota</taxon>
        <taxon>Fungi</taxon>
        <taxon>Dikarya</taxon>
        <taxon>Basidiomycota</taxon>
        <taxon>Agaricomycotina</taxon>
        <taxon>Agaricomycetes</taxon>
        <taxon>Polyporales</taxon>
        <taxon>Grifolaceae</taxon>
        <taxon>Grifola</taxon>
    </lineage>
</organism>